<reference evidence="1 2" key="1">
    <citation type="submission" date="2012-02" db="EMBL/GenBank/DDBJ databases">
        <title>Improved High-Quality Draft genome of Joostella marina DSM 19592.</title>
        <authorList>
            <consortium name="US DOE Joint Genome Institute (JGI-PGF)"/>
            <person name="Lucas S."/>
            <person name="Copeland A."/>
            <person name="Lapidus A."/>
            <person name="Bruce D."/>
            <person name="Goodwin L."/>
            <person name="Pitluck S."/>
            <person name="Peters L."/>
            <person name="Chertkov O."/>
            <person name="Ovchinnikova G."/>
            <person name="Kyrpides N."/>
            <person name="Mavromatis K."/>
            <person name="Detter J.C."/>
            <person name="Han C."/>
            <person name="Land M."/>
            <person name="Hauser L."/>
            <person name="Markowitz V."/>
            <person name="Cheng J.-F."/>
            <person name="Hugenholtz P."/>
            <person name="Woyke T."/>
            <person name="Wu D."/>
            <person name="Tindall B."/>
            <person name="Brambilla E."/>
            <person name="Klenk H.-P."/>
            <person name="Eisen J.A."/>
        </authorList>
    </citation>
    <scope>NUCLEOTIDE SEQUENCE [LARGE SCALE GENOMIC DNA]</scope>
    <source>
        <strain evidence="1 2">DSM 19592</strain>
    </source>
</reference>
<dbReference type="InterPro" id="IPR035905">
    <property type="entry name" value="Barstar-like_sf"/>
</dbReference>
<gene>
    <name evidence="1" type="ORF">JoomaDRAFT_0175</name>
</gene>
<protein>
    <recommendedName>
        <fullName evidence="3">Barstar, RNAse (Barnase) inhibitor</fullName>
    </recommendedName>
</protein>
<evidence type="ECO:0000313" key="1">
    <source>
        <dbReference type="EMBL" id="EIJ37235.1"/>
    </source>
</evidence>
<dbReference type="HOGENOM" id="CLU_147386_1_0_10"/>
<accession>I3C0U2</accession>
<dbReference type="OrthoDB" id="4793808at2"/>
<dbReference type="EMBL" id="JH651380">
    <property type="protein sequence ID" value="EIJ37235.1"/>
    <property type="molecule type" value="Genomic_DNA"/>
</dbReference>
<name>I3C0U2_9FLAO</name>
<organism evidence="1 2">
    <name type="scientific">Galbibacter orientalis DSM 19592</name>
    <dbReference type="NCBI Taxonomy" id="926559"/>
    <lineage>
        <taxon>Bacteria</taxon>
        <taxon>Pseudomonadati</taxon>
        <taxon>Bacteroidota</taxon>
        <taxon>Flavobacteriia</taxon>
        <taxon>Flavobacteriales</taxon>
        <taxon>Flavobacteriaceae</taxon>
        <taxon>Galbibacter</taxon>
    </lineage>
</organism>
<dbReference type="STRING" id="926559.JoomaDRAFT_0175"/>
<dbReference type="AlphaFoldDB" id="I3C0U2"/>
<dbReference type="eggNOG" id="COG2732">
    <property type="taxonomic scope" value="Bacteria"/>
</dbReference>
<proteinExistence type="predicted"/>
<dbReference type="Proteomes" id="UP000004690">
    <property type="component" value="Unassembled WGS sequence"/>
</dbReference>
<keyword evidence="2" id="KW-1185">Reference proteome</keyword>
<evidence type="ECO:0000313" key="2">
    <source>
        <dbReference type="Proteomes" id="UP000004690"/>
    </source>
</evidence>
<dbReference type="RefSeq" id="WP_008615995.1">
    <property type="nucleotide sequence ID" value="NZ_JH651380.1"/>
</dbReference>
<dbReference type="SUPFAM" id="SSF52038">
    <property type="entry name" value="Barstar-related"/>
    <property type="match status" value="1"/>
</dbReference>
<evidence type="ECO:0008006" key="3">
    <source>
        <dbReference type="Google" id="ProtNLM"/>
    </source>
</evidence>
<sequence length="130" mass="15105">MPKQFIINGDKIHDIPSFYKEINRLFMSAENWKISESLDALNDLFYGGFGALKSVEKFDLIWKNISKNKSDLGIEATLNFYKKKLEEPAVFNIDFIKKKITALEQGTGQTYFEIIMEIIKNHPRINLIEV</sequence>